<feature type="domain" description="Glycosyl transferase family 1" evidence="1">
    <location>
        <begin position="234"/>
        <end position="371"/>
    </location>
</feature>
<dbReference type="InterPro" id="IPR001296">
    <property type="entry name" value="Glyco_trans_1"/>
</dbReference>
<dbReference type="Proteomes" id="UP000182584">
    <property type="component" value="Unassembled WGS sequence"/>
</dbReference>
<dbReference type="AlphaFoldDB" id="A0A1H9UM98"/>
<dbReference type="Pfam" id="PF00534">
    <property type="entry name" value="Glycos_transf_1"/>
    <property type="match status" value="1"/>
</dbReference>
<dbReference type="SUPFAM" id="SSF53756">
    <property type="entry name" value="UDP-Glycosyltransferase/glycogen phosphorylase"/>
    <property type="match status" value="1"/>
</dbReference>
<evidence type="ECO:0000259" key="1">
    <source>
        <dbReference type="Pfam" id="PF00534"/>
    </source>
</evidence>
<proteinExistence type="predicted"/>
<dbReference type="GO" id="GO:0016757">
    <property type="term" value="F:glycosyltransferase activity"/>
    <property type="evidence" value="ECO:0007669"/>
    <property type="project" value="InterPro"/>
</dbReference>
<evidence type="ECO:0000313" key="4">
    <source>
        <dbReference type="Proteomes" id="UP000182584"/>
    </source>
</evidence>
<reference evidence="3 4" key="1">
    <citation type="submission" date="2016-10" db="EMBL/GenBank/DDBJ databases">
        <authorList>
            <person name="de Groot N.N."/>
        </authorList>
    </citation>
    <scope>NUCLEOTIDE SEQUENCE [LARGE SCALE GENOMIC DNA]</scope>
    <source>
        <strain evidence="3 4">AR40</strain>
    </source>
</reference>
<dbReference type="Gene3D" id="3.40.50.2000">
    <property type="entry name" value="Glycogen Phosphorylase B"/>
    <property type="match status" value="2"/>
</dbReference>
<accession>A0A1H9UM98</accession>
<dbReference type="InterPro" id="IPR050194">
    <property type="entry name" value="Glycosyltransferase_grp1"/>
</dbReference>
<evidence type="ECO:0000259" key="2">
    <source>
        <dbReference type="Pfam" id="PF13439"/>
    </source>
</evidence>
<name>A0A1H9UM98_BUTFI</name>
<gene>
    <name evidence="3" type="ORF">SAMN04487884_11910</name>
</gene>
<dbReference type="PANTHER" id="PTHR45947">
    <property type="entry name" value="SULFOQUINOVOSYL TRANSFERASE SQD2"/>
    <property type="match status" value="1"/>
</dbReference>
<dbReference type="PANTHER" id="PTHR45947:SF3">
    <property type="entry name" value="SULFOQUINOVOSYL TRANSFERASE SQD2"/>
    <property type="match status" value="1"/>
</dbReference>
<evidence type="ECO:0000313" key="3">
    <source>
        <dbReference type="EMBL" id="SES10585.1"/>
    </source>
</evidence>
<organism evidence="3 4">
    <name type="scientific">Butyrivibrio fibrisolvens</name>
    <dbReference type="NCBI Taxonomy" id="831"/>
    <lineage>
        <taxon>Bacteria</taxon>
        <taxon>Bacillati</taxon>
        <taxon>Bacillota</taxon>
        <taxon>Clostridia</taxon>
        <taxon>Lachnospirales</taxon>
        <taxon>Lachnospiraceae</taxon>
        <taxon>Butyrivibrio</taxon>
    </lineage>
</organism>
<dbReference type="RefSeq" id="WP_242952749.1">
    <property type="nucleotide sequence ID" value="NZ_FOGJ01000019.1"/>
</dbReference>
<dbReference type="Pfam" id="PF13439">
    <property type="entry name" value="Glyco_transf_4"/>
    <property type="match status" value="1"/>
</dbReference>
<dbReference type="EMBL" id="FOGJ01000019">
    <property type="protein sequence ID" value="SES10585.1"/>
    <property type="molecule type" value="Genomic_DNA"/>
</dbReference>
<protein>
    <submittedName>
        <fullName evidence="3">Uncharacterized protein</fullName>
    </submittedName>
</protein>
<dbReference type="InterPro" id="IPR028098">
    <property type="entry name" value="Glyco_trans_4-like_N"/>
</dbReference>
<sequence length="423" mass="48692">MTGSGAIKSNSLVEQVVSNTIDSEIRTKSFENDYRFDQVFNNVLSKPKLLYVVEAMGGGVFTYIVELVNHLVDNFDIYIAYGVRKQTPENYKEYFDSRVNMIFVKNFTRAISFNKDMQAFFEIKKIADQIKPDIVHLHSSKAGVIGRFLFSNSGIPIFYTPHGYSFLMQDRSKIKCYIYRKIEQICAKCNCTTVSCSYGENQETLKLTRRAVDIDNGIDIEKFNSLISQVLKDRKQETNDGRMRVFTLGRISYQKNPELFNEIAKRMPQIKFIWIGDGPLANELTAPNIEITGWKSREEALSISMSCDIFLLTSLWEGLPISLLEAMYMKKPVVVSDVIGNRDVITNHENGYVCDEIEEFVEAINDTYNHRRYAMNAYIDVVSHYNINNMTQKYTSLYKEALVNGEKVFFKKVAKYNQLVKCS</sequence>
<feature type="domain" description="Glycosyltransferase subfamily 4-like N-terminal" evidence="2">
    <location>
        <begin position="58"/>
        <end position="221"/>
    </location>
</feature>